<name>L8TTV5_9MICC</name>
<evidence type="ECO:0000313" key="1">
    <source>
        <dbReference type="EMBL" id="ELT46122.1"/>
    </source>
</evidence>
<reference evidence="2" key="1">
    <citation type="journal article" date="2013" name="Genome Announc.">
        <title>Draft Genome Sequence of the 2-Chloro-4-Nitrophenol-Degrading Bacterium Arthrobacter sp. Strain SJCon.</title>
        <authorList>
            <person name="Vikram S."/>
            <person name="Kumar S."/>
            <person name="Vaidya B."/>
            <person name="Pinnaka A.K."/>
            <person name="Raghava G.P."/>
        </authorList>
    </citation>
    <scope>NUCLEOTIDE SEQUENCE [LARGE SCALE GENOMIC DNA]</scope>
    <source>
        <strain evidence="2">SJCon</strain>
    </source>
</reference>
<sequence length="86" mass="9013">MAPMIPGNPRRRPAGWPWGVLLKMKNLHLGAVSAAPLQPLRTDAGRGGAISPGTFTHVSSVTLLGLCYSARDAANAEVQALLVAIR</sequence>
<comment type="caution">
    <text evidence="1">The sequence shown here is derived from an EMBL/GenBank/DDBJ whole genome shotgun (WGS) entry which is preliminary data.</text>
</comment>
<dbReference type="Proteomes" id="UP000011189">
    <property type="component" value="Unassembled WGS sequence"/>
</dbReference>
<proteinExistence type="predicted"/>
<gene>
    <name evidence="1" type="ORF">G205_00040</name>
</gene>
<accession>L8TTV5</accession>
<dbReference type="AlphaFoldDB" id="L8TTV5"/>
<keyword evidence="2" id="KW-1185">Reference proteome</keyword>
<evidence type="ECO:0000313" key="2">
    <source>
        <dbReference type="Proteomes" id="UP000011189"/>
    </source>
</evidence>
<protein>
    <submittedName>
        <fullName evidence="1">Uncharacterized protein</fullName>
    </submittedName>
</protein>
<dbReference type="EMBL" id="AOFD01000001">
    <property type="protein sequence ID" value="ELT46122.1"/>
    <property type="molecule type" value="Genomic_DNA"/>
</dbReference>
<organism evidence="1 2">
    <name type="scientific">Arthrobacter nitrophenolicus</name>
    <dbReference type="NCBI Taxonomy" id="683150"/>
    <lineage>
        <taxon>Bacteria</taxon>
        <taxon>Bacillati</taxon>
        <taxon>Actinomycetota</taxon>
        <taxon>Actinomycetes</taxon>
        <taxon>Micrococcales</taxon>
        <taxon>Micrococcaceae</taxon>
        <taxon>Arthrobacter</taxon>
    </lineage>
</organism>